<sequence>MSTSKTLAVAVAAFVGGLLAANLPSALASAEPAPDLSKRSFTVFIDEVKQNFVFGDRFTGRYTKTVTLSDGTVREITLTPMVRDGMQVVEFRDTGGLTYMSLDGTTTNGTLMVHLRDDASADAALKAQGWKM</sequence>
<dbReference type="RefSeq" id="WP_189451141.1">
    <property type="nucleotide sequence ID" value="NZ_BMXY01000005.1"/>
</dbReference>
<evidence type="ECO:0000313" key="3">
    <source>
        <dbReference type="Proteomes" id="UP000643403"/>
    </source>
</evidence>
<reference evidence="3" key="1">
    <citation type="journal article" date="2019" name="Int. J. Syst. Evol. Microbiol.">
        <title>The Global Catalogue of Microorganisms (GCM) 10K type strain sequencing project: providing services to taxonomists for standard genome sequencing and annotation.</title>
        <authorList>
            <consortium name="The Broad Institute Genomics Platform"/>
            <consortium name="The Broad Institute Genome Sequencing Center for Infectious Disease"/>
            <person name="Wu L."/>
            <person name="Ma J."/>
        </authorList>
    </citation>
    <scope>NUCLEOTIDE SEQUENCE [LARGE SCALE GENOMIC DNA]</scope>
    <source>
        <strain evidence="3">KCTC 22558</strain>
    </source>
</reference>
<dbReference type="EMBL" id="BMXY01000005">
    <property type="protein sequence ID" value="GGZ72234.1"/>
    <property type="molecule type" value="Genomic_DNA"/>
</dbReference>
<evidence type="ECO:0000256" key="1">
    <source>
        <dbReference type="SAM" id="SignalP"/>
    </source>
</evidence>
<gene>
    <name evidence="2" type="ORF">GCM10008101_28210</name>
</gene>
<protein>
    <submittedName>
        <fullName evidence="2">Uncharacterized protein</fullName>
    </submittedName>
</protein>
<evidence type="ECO:0000313" key="2">
    <source>
        <dbReference type="EMBL" id="GGZ72234.1"/>
    </source>
</evidence>
<dbReference type="Proteomes" id="UP000643403">
    <property type="component" value="Unassembled WGS sequence"/>
</dbReference>
<feature type="signal peptide" evidence="1">
    <location>
        <begin position="1"/>
        <end position="20"/>
    </location>
</feature>
<feature type="chain" id="PRO_5045669860" evidence="1">
    <location>
        <begin position="21"/>
        <end position="132"/>
    </location>
</feature>
<proteinExistence type="predicted"/>
<organism evidence="2 3">
    <name type="scientific">Cognatilysobacter xinjiangensis</name>
    <dbReference type="NCBI Taxonomy" id="546892"/>
    <lineage>
        <taxon>Bacteria</taxon>
        <taxon>Pseudomonadati</taxon>
        <taxon>Pseudomonadota</taxon>
        <taxon>Gammaproteobacteria</taxon>
        <taxon>Lysobacterales</taxon>
        <taxon>Lysobacteraceae</taxon>
        <taxon>Cognatilysobacter</taxon>
    </lineage>
</organism>
<keyword evidence="1" id="KW-0732">Signal</keyword>
<name>A0ABQ3C9Q2_9GAMM</name>
<comment type="caution">
    <text evidence="2">The sequence shown here is derived from an EMBL/GenBank/DDBJ whole genome shotgun (WGS) entry which is preliminary data.</text>
</comment>
<accession>A0ABQ3C9Q2</accession>
<keyword evidence="3" id="KW-1185">Reference proteome</keyword>